<feature type="transmembrane region" description="Helical" evidence="1">
    <location>
        <begin position="113"/>
        <end position="134"/>
    </location>
</feature>
<dbReference type="NCBIfam" id="TIGR03546">
    <property type="entry name" value="TIGR03546 family protein"/>
    <property type="match status" value="1"/>
</dbReference>
<feature type="transmembrane region" description="Helical" evidence="1">
    <location>
        <begin position="43"/>
        <end position="68"/>
    </location>
</feature>
<proteinExistence type="predicted"/>
<sequence length="180" mass="20043">MLKSISRFFAAINGYQRPGELAAGAACGVILGVLPGGNASWWILFIVFALVKINKGAMILVMLLFMWLASSLDPLLHSLGYGILTAPALNPLFTRMASLPLVPLTRFNNTLVMGGLAAALPLWLISYAVFRLLVKFYRSYIRDTIIRPRLLPWIKRVPILRHMYRALEILFGAGEGVWRS</sequence>
<evidence type="ECO:0008006" key="4">
    <source>
        <dbReference type="Google" id="ProtNLM"/>
    </source>
</evidence>
<feature type="transmembrane region" description="Helical" evidence="1">
    <location>
        <begin position="75"/>
        <end position="93"/>
    </location>
</feature>
<keyword evidence="3" id="KW-1185">Reference proteome</keyword>
<protein>
    <recommendedName>
        <fullName evidence="4">DUF2062 domain-containing protein</fullName>
    </recommendedName>
</protein>
<keyword evidence="1" id="KW-1133">Transmembrane helix</keyword>
<keyword evidence="1" id="KW-0472">Membrane</keyword>
<accession>V5WEW4</accession>
<dbReference type="InterPro" id="IPR019935">
    <property type="entry name" value="CHP03546"/>
</dbReference>
<feature type="transmembrane region" description="Helical" evidence="1">
    <location>
        <begin position="21"/>
        <end position="37"/>
    </location>
</feature>
<evidence type="ECO:0000313" key="3">
    <source>
        <dbReference type="Proteomes" id="UP000018680"/>
    </source>
</evidence>
<evidence type="ECO:0000313" key="2">
    <source>
        <dbReference type="EMBL" id="AHC14358.1"/>
    </source>
</evidence>
<dbReference type="EMBL" id="CP006939">
    <property type="protein sequence ID" value="AHC14358.1"/>
    <property type="molecule type" value="Genomic_DNA"/>
</dbReference>
<evidence type="ECO:0000256" key="1">
    <source>
        <dbReference type="SAM" id="Phobius"/>
    </source>
</evidence>
<dbReference type="AlphaFoldDB" id="V5WEW4"/>
<reference evidence="2 3" key="1">
    <citation type="journal article" date="2015" name="Stand. Genomic Sci.">
        <title>Complete genome sequence and description of Salinispira pacifica gen. nov., sp. nov., a novel spirochaete isolated form a hypersaline microbial mat.</title>
        <authorList>
            <person name="Ben Hania W."/>
            <person name="Joseph M."/>
            <person name="Schumann P."/>
            <person name="Bunk B."/>
            <person name="Fiebig A."/>
            <person name="Sproer C."/>
            <person name="Klenk H.P."/>
            <person name="Fardeau M.L."/>
            <person name="Spring S."/>
        </authorList>
    </citation>
    <scope>NUCLEOTIDE SEQUENCE [LARGE SCALE GENOMIC DNA]</scope>
    <source>
        <strain evidence="2 3">L21-RPul-D2</strain>
    </source>
</reference>
<dbReference type="RefSeq" id="WP_024267289.1">
    <property type="nucleotide sequence ID" value="NC_023035.1"/>
</dbReference>
<dbReference type="Proteomes" id="UP000018680">
    <property type="component" value="Chromosome"/>
</dbReference>
<dbReference type="HOGENOM" id="CLU_128655_0_0_12"/>
<keyword evidence="1" id="KW-0812">Transmembrane</keyword>
<dbReference type="OrthoDB" id="370141at2"/>
<organism evidence="2 3">
    <name type="scientific">Salinispira pacifica</name>
    <dbReference type="NCBI Taxonomy" id="1307761"/>
    <lineage>
        <taxon>Bacteria</taxon>
        <taxon>Pseudomonadati</taxon>
        <taxon>Spirochaetota</taxon>
        <taxon>Spirochaetia</taxon>
        <taxon>Spirochaetales</taxon>
        <taxon>Spirochaetaceae</taxon>
        <taxon>Salinispira</taxon>
    </lineage>
</organism>
<dbReference type="KEGG" id="slr:L21SP2_0938"/>
<gene>
    <name evidence="2" type="ORF">L21SP2_0938</name>
</gene>
<name>V5WEW4_9SPIO</name>
<dbReference type="STRING" id="1307761.L21SP2_0938"/>
<dbReference type="eggNOG" id="COG1196">
    <property type="taxonomic scope" value="Bacteria"/>
</dbReference>